<feature type="signal peptide" evidence="1">
    <location>
        <begin position="1"/>
        <end position="27"/>
    </location>
</feature>
<gene>
    <name evidence="2" type="ORF">GBAR_LOCUS18054</name>
</gene>
<evidence type="ECO:0000256" key="1">
    <source>
        <dbReference type="SAM" id="SignalP"/>
    </source>
</evidence>
<feature type="chain" id="PRO_5041338362" evidence="1">
    <location>
        <begin position="28"/>
        <end position="95"/>
    </location>
</feature>
<dbReference type="AlphaFoldDB" id="A0AA35SKP1"/>
<proteinExistence type="predicted"/>
<evidence type="ECO:0000313" key="2">
    <source>
        <dbReference type="EMBL" id="CAI8031880.1"/>
    </source>
</evidence>
<name>A0AA35SKP1_GEOBA</name>
<dbReference type="Proteomes" id="UP001174909">
    <property type="component" value="Unassembled WGS sequence"/>
</dbReference>
<dbReference type="EMBL" id="CASHTH010002573">
    <property type="protein sequence ID" value="CAI8031880.1"/>
    <property type="molecule type" value="Genomic_DNA"/>
</dbReference>
<evidence type="ECO:0000313" key="3">
    <source>
        <dbReference type="Proteomes" id="UP001174909"/>
    </source>
</evidence>
<accession>A0AA35SKP1</accession>
<organism evidence="2 3">
    <name type="scientific">Geodia barretti</name>
    <name type="common">Barrett's horny sponge</name>
    <dbReference type="NCBI Taxonomy" id="519541"/>
    <lineage>
        <taxon>Eukaryota</taxon>
        <taxon>Metazoa</taxon>
        <taxon>Porifera</taxon>
        <taxon>Demospongiae</taxon>
        <taxon>Heteroscleromorpha</taxon>
        <taxon>Tetractinellida</taxon>
        <taxon>Astrophorina</taxon>
        <taxon>Geodiidae</taxon>
        <taxon>Geodia</taxon>
    </lineage>
</organism>
<sequence length="95" mass="10279">MHNSAVVLLVSATILLGCLFANTRVTAQSPTSNECRDVICDIPKCGSVGIMWPSWQCCPICRDPCEGVVCPEPNCEPHLRTLRKPGKCCVDCLSS</sequence>
<comment type="caution">
    <text evidence="2">The sequence shown here is derived from an EMBL/GenBank/DDBJ whole genome shotgun (WGS) entry which is preliminary data.</text>
</comment>
<reference evidence="2" key="1">
    <citation type="submission" date="2023-03" db="EMBL/GenBank/DDBJ databases">
        <authorList>
            <person name="Steffen K."/>
            <person name="Cardenas P."/>
        </authorList>
    </citation>
    <scope>NUCLEOTIDE SEQUENCE</scope>
</reference>
<keyword evidence="3" id="KW-1185">Reference proteome</keyword>
<keyword evidence="1" id="KW-0732">Signal</keyword>
<protein>
    <submittedName>
        <fullName evidence="2">Uncharacterized protein</fullName>
    </submittedName>
</protein>